<feature type="transmembrane region" description="Helical" evidence="16">
    <location>
        <begin position="187"/>
        <end position="219"/>
    </location>
</feature>
<comment type="catalytic activity">
    <reaction evidence="15">
        <text>[GlcNAc-(1-&gt;4)-Mur2Ac(oyl-L-Ala-gamma-D-Glu-L-Lys-D-Ala-D-Ala)](n)-di-trans,octa-cis-undecaprenyl diphosphate + beta-D-GlcNAc-(1-&gt;4)-Mur2Ac(oyl-L-Ala-gamma-D-Glu-L-Lys-D-Ala-D-Ala)-di-trans,octa-cis-undecaprenyl diphosphate = [GlcNAc-(1-&gt;4)-Mur2Ac(oyl-L-Ala-gamma-D-Glu-L-Lys-D-Ala-D-Ala)](n+1)-di-trans,octa-cis-undecaprenyl diphosphate + di-trans,octa-cis-undecaprenyl diphosphate + H(+)</text>
        <dbReference type="Rhea" id="RHEA:23708"/>
        <dbReference type="Rhea" id="RHEA-COMP:9602"/>
        <dbReference type="Rhea" id="RHEA-COMP:9603"/>
        <dbReference type="ChEBI" id="CHEBI:15378"/>
        <dbReference type="ChEBI" id="CHEBI:58405"/>
        <dbReference type="ChEBI" id="CHEBI:60033"/>
        <dbReference type="ChEBI" id="CHEBI:78435"/>
        <dbReference type="EC" id="2.4.99.28"/>
    </reaction>
</comment>
<evidence type="ECO:0000313" key="17">
    <source>
        <dbReference type="EMBL" id="GMG82343.1"/>
    </source>
</evidence>
<feature type="transmembrane region" description="Helical" evidence="16">
    <location>
        <begin position="29"/>
        <end position="48"/>
    </location>
</feature>
<keyword evidence="5" id="KW-0133">Cell shape</keyword>
<comment type="subcellular location">
    <subcellularLocation>
        <location evidence="1">Membrane</location>
        <topology evidence="1">Multi-pass membrane protein</topology>
    </subcellularLocation>
</comment>
<evidence type="ECO:0000256" key="5">
    <source>
        <dbReference type="ARBA" id="ARBA00022960"/>
    </source>
</evidence>
<keyword evidence="7 16" id="KW-1133">Transmembrane helix</keyword>
<keyword evidence="6" id="KW-0573">Peptidoglycan synthesis</keyword>
<evidence type="ECO:0000256" key="3">
    <source>
        <dbReference type="ARBA" id="ARBA00022679"/>
    </source>
</evidence>
<keyword evidence="8 16" id="KW-0472">Membrane</keyword>
<accession>A0ABQ6LNE1</accession>
<feature type="transmembrane region" description="Helical" evidence="16">
    <location>
        <begin position="284"/>
        <end position="305"/>
    </location>
</feature>
<protein>
    <recommendedName>
        <fullName evidence="12">Probable peptidoglycan glycosyltransferase FtsW</fullName>
        <ecNumber evidence="14">2.4.99.28</ecNumber>
    </recommendedName>
    <alternativeName>
        <fullName evidence="13">Cell division protein FtsW</fullName>
    </alternativeName>
    <alternativeName>
        <fullName evidence="10">Cell wall polymerase</fullName>
    </alternativeName>
    <alternativeName>
        <fullName evidence="9">Peptidoglycan polymerase</fullName>
    </alternativeName>
</protein>
<evidence type="ECO:0000256" key="15">
    <source>
        <dbReference type="ARBA" id="ARBA00049902"/>
    </source>
</evidence>
<evidence type="ECO:0000256" key="11">
    <source>
        <dbReference type="ARBA" id="ARBA00038053"/>
    </source>
</evidence>
<feature type="transmembrane region" description="Helical" evidence="16">
    <location>
        <begin position="317"/>
        <end position="338"/>
    </location>
</feature>
<dbReference type="Proteomes" id="UP001239909">
    <property type="component" value="Unassembled WGS sequence"/>
</dbReference>
<keyword evidence="18" id="KW-1185">Reference proteome</keyword>
<evidence type="ECO:0000256" key="4">
    <source>
        <dbReference type="ARBA" id="ARBA00022692"/>
    </source>
</evidence>
<organism evidence="17 18">
    <name type="scientific">Paralimibaculum aggregatum</name>
    <dbReference type="NCBI Taxonomy" id="3036245"/>
    <lineage>
        <taxon>Bacteria</taxon>
        <taxon>Pseudomonadati</taxon>
        <taxon>Pseudomonadota</taxon>
        <taxon>Alphaproteobacteria</taxon>
        <taxon>Rhodobacterales</taxon>
        <taxon>Paracoccaceae</taxon>
        <taxon>Paralimibaculum</taxon>
    </lineage>
</organism>
<dbReference type="EC" id="2.4.99.28" evidence="14"/>
<evidence type="ECO:0000256" key="8">
    <source>
        <dbReference type="ARBA" id="ARBA00023136"/>
    </source>
</evidence>
<sequence length="387" mass="40353">MTEMAFRGAAPRRAGSSALEDWWHNIDRWSLGAVLALTALGVVLALAASPPLAAKNGLGTYHYVTRHLVFAAAGFGLAILISTATLRSLRRIGVLLFLGSFLAIALLPWLGTDFGKGAVRWYSLGFASLQPSEILKPAFVIAAAWVMAGSQDPHGPPGRLIAGLGAALIAGLLALQPDFGQAMLIVAIYTAMFFVSGANVLVLVGLAAVVVGAGAYAYVHSAHFAGRIDGYLAGTVDPNTQLAYAMAAIREGGMFGVGAAQGSVKWTLPDAHTDFIVAVAAEEFGLLFVLGLVGLYLFLCLRALTRLIEVSDPFLRLAGTGLAVMIGLQAFVNFGVAIRLLPAKGMTLPFVSYGGSSMLAAGFAMGALLAITRTRPLDPAAVLRSRL</sequence>
<dbReference type="RefSeq" id="WP_285671119.1">
    <property type="nucleotide sequence ID" value="NZ_BSYI01000009.1"/>
</dbReference>
<comment type="similarity">
    <text evidence="11">Belongs to the SEDS family. FtsW subfamily.</text>
</comment>
<proteinExistence type="inferred from homology"/>
<evidence type="ECO:0000256" key="2">
    <source>
        <dbReference type="ARBA" id="ARBA00022676"/>
    </source>
</evidence>
<evidence type="ECO:0000256" key="14">
    <source>
        <dbReference type="ARBA" id="ARBA00044770"/>
    </source>
</evidence>
<evidence type="ECO:0000256" key="16">
    <source>
        <dbReference type="SAM" id="Phobius"/>
    </source>
</evidence>
<evidence type="ECO:0000256" key="7">
    <source>
        <dbReference type="ARBA" id="ARBA00022989"/>
    </source>
</evidence>
<dbReference type="PANTHER" id="PTHR30474:SF2">
    <property type="entry name" value="PEPTIDOGLYCAN GLYCOSYLTRANSFERASE FTSW-RELATED"/>
    <property type="match status" value="1"/>
</dbReference>
<feature type="transmembrane region" description="Helical" evidence="16">
    <location>
        <begin position="68"/>
        <end position="86"/>
    </location>
</feature>
<evidence type="ECO:0000256" key="10">
    <source>
        <dbReference type="ARBA" id="ARBA00033270"/>
    </source>
</evidence>
<reference evidence="17 18" key="1">
    <citation type="submission" date="2023-04" db="EMBL/GenBank/DDBJ databases">
        <title>Marinoamorphus aggregata gen. nov., sp. Nov., isolate from tissue of brittle star Ophioplocus japonicus.</title>
        <authorList>
            <person name="Kawano K."/>
            <person name="Sawayama S."/>
            <person name="Nakagawa S."/>
        </authorList>
    </citation>
    <scope>NUCLEOTIDE SEQUENCE [LARGE SCALE GENOMIC DNA]</scope>
    <source>
        <strain evidence="17 18">NKW23</strain>
    </source>
</reference>
<evidence type="ECO:0000256" key="13">
    <source>
        <dbReference type="ARBA" id="ARBA00041418"/>
    </source>
</evidence>
<feature type="transmembrane region" description="Helical" evidence="16">
    <location>
        <begin position="350"/>
        <end position="371"/>
    </location>
</feature>
<name>A0ABQ6LNE1_9RHOB</name>
<dbReference type="InterPro" id="IPR001182">
    <property type="entry name" value="FtsW/RodA"/>
</dbReference>
<dbReference type="Pfam" id="PF01098">
    <property type="entry name" value="FTSW_RODA_SPOVE"/>
    <property type="match status" value="1"/>
</dbReference>
<gene>
    <name evidence="17" type="primary">ftsW</name>
    <name evidence="17" type="ORF">LNKW23_15560</name>
</gene>
<feature type="transmembrane region" description="Helical" evidence="16">
    <location>
        <begin position="158"/>
        <end position="175"/>
    </location>
</feature>
<dbReference type="PANTHER" id="PTHR30474">
    <property type="entry name" value="CELL CYCLE PROTEIN"/>
    <property type="match status" value="1"/>
</dbReference>
<comment type="caution">
    <text evidence="17">The sequence shown here is derived from an EMBL/GenBank/DDBJ whole genome shotgun (WGS) entry which is preliminary data.</text>
</comment>
<feature type="transmembrane region" description="Helical" evidence="16">
    <location>
        <begin position="122"/>
        <end position="146"/>
    </location>
</feature>
<feature type="transmembrane region" description="Helical" evidence="16">
    <location>
        <begin position="92"/>
        <end position="110"/>
    </location>
</feature>
<evidence type="ECO:0000256" key="1">
    <source>
        <dbReference type="ARBA" id="ARBA00004141"/>
    </source>
</evidence>
<evidence type="ECO:0000256" key="9">
    <source>
        <dbReference type="ARBA" id="ARBA00032370"/>
    </source>
</evidence>
<evidence type="ECO:0000256" key="6">
    <source>
        <dbReference type="ARBA" id="ARBA00022984"/>
    </source>
</evidence>
<keyword evidence="4 16" id="KW-0812">Transmembrane</keyword>
<evidence type="ECO:0000313" key="18">
    <source>
        <dbReference type="Proteomes" id="UP001239909"/>
    </source>
</evidence>
<keyword evidence="2" id="KW-0328">Glycosyltransferase</keyword>
<keyword evidence="3" id="KW-0808">Transferase</keyword>
<dbReference type="EMBL" id="BSYI01000009">
    <property type="protein sequence ID" value="GMG82343.1"/>
    <property type="molecule type" value="Genomic_DNA"/>
</dbReference>
<evidence type="ECO:0000256" key="12">
    <source>
        <dbReference type="ARBA" id="ARBA00041185"/>
    </source>
</evidence>